<reference evidence="4" key="1">
    <citation type="submission" date="2020-06" db="EMBL/GenBank/DDBJ databases">
        <authorList>
            <person name="Li T."/>
            <person name="Hu X."/>
            <person name="Zhang T."/>
            <person name="Song X."/>
            <person name="Zhang H."/>
            <person name="Dai N."/>
            <person name="Sheng W."/>
            <person name="Hou X."/>
            <person name="Wei L."/>
        </authorList>
    </citation>
    <scope>NUCLEOTIDE SEQUENCE</scope>
    <source>
        <strain evidence="4">K16</strain>
        <tissue evidence="4">Leaf</tissue>
    </source>
</reference>
<dbReference type="InterPro" id="IPR039987">
    <property type="entry name" value="PGRL1"/>
</dbReference>
<dbReference type="GO" id="GO:0016730">
    <property type="term" value="F:oxidoreductase activity, acting on iron-sulfur proteins as donors"/>
    <property type="evidence" value="ECO:0007669"/>
    <property type="project" value="InterPro"/>
</dbReference>
<evidence type="ECO:0000313" key="4">
    <source>
        <dbReference type="EMBL" id="KAK4408811.1"/>
    </source>
</evidence>
<feature type="domain" description="Exostosin GT47" evidence="3">
    <location>
        <begin position="134"/>
        <end position="418"/>
    </location>
</feature>
<proteinExistence type="predicted"/>
<feature type="region of interest" description="Disordered" evidence="1">
    <location>
        <begin position="27"/>
        <end position="68"/>
    </location>
</feature>
<name>A0AAE1XC53_9LAMI</name>
<gene>
    <name evidence="4" type="ORF">Sango_0462100</name>
</gene>
<evidence type="ECO:0000259" key="3">
    <source>
        <dbReference type="Pfam" id="PF03016"/>
    </source>
</evidence>
<evidence type="ECO:0000256" key="1">
    <source>
        <dbReference type="SAM" id="MobiDB-lite"/>
    </source>
</evidence>
<keyword evidence="4" id="KW-0808">Transferase</keyword>
<evidence type="ECO:0000313" key="5">
    <source>
        <dbReference type="Proteomes" id="UP001289374"/>
    </source>
</evidence>
<dbReference type="InterPro" id="IPR040911">
    <property type="entry name" value="Exostosin_GT47"/>
</dbReference>
<keyword evidence="2" id="KW-0812">Transmembrane</keyword>
<dbReference type="EMBL" id="JACGWL010000002">
    <property type="protein sequence ID" value="KAK4408811.1"/>
    <property type="molecule type" value="Genomic_DNA"/>
</dbReference>
<accession>A0AAE1XC53</accession>
<dbReference type="Pfam" id="PF03016">
    <property type="entry name" value="Exostosin_GT47"/>
    <property type="match status" value="1"/>
</dbReference>
<reference evidence="4" key="2">
    <citation type="journal article" date="2024" name="Plant">
        <title>Genomic evolution and insights into agronomic trait innovations of Sesamum species.</title>
        <authorList>
            <person name="Miao H."/>
            <person name="Wang L."/>
            <person name="Qu L."/>
            <person name="Liu H."/>
            <person name="Sun Y."/>
            <person name="Le M."/>
            <person name="Wang Q."/>
            <person name="Wei S."/>
            <person name="Zheng Y."/>
            <person name="Lin W."/>
            <person name="Duan Y."/>
            <person name="Cao H."/>
            <person name="Xiong S."/>
            <person name="Wang X."/>
            <person name="Wei L."/>
            <person name="Li C."/>
            <person name="Ma Q."/>
            <person name="Ju M."/>
            <person name="Zhao R."/>
            <person name="Li G."/>
            <person name="Mu C."/>
            <person name="Tian Q."/>
            <person name="Mei H."/>
            <person name="Zhang T."/>
            <person name="Gao T."/>
            <person name="Zhang H."/>
        </authorList>
    </citation>
    <scope>NUCLEOTIDE SEQUENCE</scope>
    <source>
        <strain evidence="4">K16</strain>
    </source>
</reference>
<dbReference type="PANTHER" id="PTHR31032">
    <property type="entry name" value="PGR5-LIKE PROTEIN 1B, CHLOROPLASTIC"/>
    <property type="match status" value="1"/>
</dbReference>
<protein>
    <submittedName>
        <fullName evidence="4">Xyloglucan galactosyltransferase GT11</fullName>
    </submittedName>
</protein>
<dbReference type="PANTHER" id="PTHR31032:SF2">
    <property type="entry name" value="PGR5-LIKE A PROTEIN"/>
    <property type="match status" value="1"/>
</dbReference>
<feature type="compositionally biased region" description="Polar residues" evidence="1">
    <location>
        <begin position="57"/>
        <end position="68"/>
    </location>
</feature>
<keyword evidence="2" id="KW-0472">Membrane</keyword>
<keyword evidence="2" id="KW-1133">Transmembrane helix</keyword>
<dbReference type="GO" id="GO:0016757">
    <property type="term" value="F:glycosyltransferase activity"/>
    <property type="evidence" value="ECO:0007669"/>
    <property type="project" value="UniProtKB-KW"/>
</dbReference>
<keyword evidence="4" id="KW-0328">Glycosyltransferase</keyword>
<feature type="transmembrane region" description="Helical" evidence="2">
    <location>
        <begin position="698"/>
        <end position="721"/>
    </location>
</feature>
<sequence length="815" mass="91719">MFLPGFGTNSGSSSSFCSFSESSLEALASNSVPRSGDIKSKEEDFDESLDSDPIPENQENPVSNSFPESNVTVLSDVNHKQEDVTVTDHERRATEHDGIEDLAGLEKELEPLLPKEGGEERNVVEKPRAAKKSCDGRYIYVHDIPSRFNDDYIKQCRLMNKWHDMCQYFVDGGFGQRLGNPRRLFQPTGCYSVKDSDAHELFKWLRGKPEWNVMGGRDHFLVAGRITWDFRRAINDDSAWGNNLMLLPGSQNVTMVTIESSPWDQNDFAIPYPTYFHPSSDEQVVAWQNKMRKQKRKTLFSFAGAPRPNMEDSIRGEIMAQCTAVKRKCRMIECKDEKHNCLKPVNLMRLFENSVFCLQPPGDSFTRRSTFDAIVAGCIPVFFNPGSAYVQYLWHLRKDYDSYSVLISEEDVKQKKVNIDNVLSRIPKSKVSAMREEVIKLIPNVIYADPKSRLKKLEDAFDLAIRGIVGRIESLKKEMREGRNSSAEFHPDSSWKYYTFGTTQPHEWDHYFKRPRGTCPRVTSHVIGSTVGELARTGCRTGASLSLRISSRSYAVAAAAGAARNGCRPVEGPSCIFVGPVETASQENLEALYRQAREAYYSGEPLIVDDMFDRIELKLRWYGSKSVVKYPRCSLRRQSTYADAEEDPSQVFALASVWLLILGFGSSACLLPVAYTVFQAYKDAFDSGISYSNQASTLEFFATLNGMLFMLFGSMVGYPIASASVGALQGLWKNDLVALKGVCPNCGEEVFAFVRSDRSIHSPHRVECHVCESSLEFRTKVEQSISRPVACCSAESSLRLPSEIGVFVLKSNRHR</sequence>
<keyword evidence="5" id="KW-1185">Reference proteome</keyword>
<dbReference type="Proteomes" id="UP001289374">
    <property type="component" value="Unassembled WGS sequence"/>
</dbReference>
<comment type="caution">
    <text evidence="4">The sequence shown here is derived from an EMBL/GenBank/DDBJ whole genome shotgun (WGS) entry which is preliminary data.</text>
</comment>
<dbReference type="GO" id="GO:0009773">
    <property type="term" value="P:photosynthetic electron transport in photosystem I"/>
    <property type="evidence" value="ECO:0007669"/>
    <property type="project" value="InterPro"/>
</dbReference>
<feature type="transmembrane region" description="Helical" evidence="2">
    <location>
        <begin position="657"/>
        <end position="678"/>
    </location>
</feature>
<dbReference type="GO" id="GO:0009535">
    <property type="term" value="C:chloroplast thylakoid membrane"/>
    <property type="evidence" value="ECO:0007669"/>
    <property type="project" value="InterPro"/>
</dbReference>
<organism evidence="4 5">
    <name type="scientific">Sesamum angolense</name>
    <dbReference type="NCBI Taxonomy" id="2727404"/>
    <lineage>
        <taxon>Eukaryota</taxon>
        <taxon>Viridiplantae</taxon>
        <taxon>Streptophyta</taxon>
        <taxon>Embryophyta</taxon>
        <taxon>Tracheophyta</taxon>
        <taxon>Spermatophyta</taxon>
        <taxon>Magnoliopsida</taxon>
        <taxon>eudicotyledons</taxon>
        <taxon>Gunneridae</taxon>
        <taxon>Pentapetalae</taxon>
        <taxon>asterids</taxon>
        <taxon>lamiids</taxon>
        <taxon>Lamiales</taxon>
        <taxon>Pedaliaceae</taxon>
        <taxon>Sesamum</taxon>
    </lineage>
</organism>
<evidence type="ECO:0000256" key="2">
    <source>
        <dbReference type="SAM" id="Phobius"/>
    </source>
</evidence>
<dbReference type="AlphaFoldDB" id="A0AAE1XC53"/>